<dbReference type="Proteomes" id="UP001172457">
    <property type="component" value="Chromosome 7"/>
</dbReference>
<dbReference type="InterPro" id="IPR036397">
    <property type="entry name" value="RNaseH_sf"/>
</dbReference>
<sequence>MDLFGSVNIQSLGGKLFTLVIVDEYSRYTWVFFLIAKSDTPQEIISFILRMENVVPDSSSNQHATSRE</sequence>
<comment type="caution">
    <text evidence="1">The sequence shown here is derived from an EMBL/GenBank/DDBJ whole genome shotgun (WGS) entry which is preliminary data.</text>
</comment>
<evidence type="ECO:0000313" key="1">
    <source>
        <dbReference type="EMBL" id="KAJ9541725.1"/>
    </source>
</evidence>
<dbReference type="AlphaFoldDB" id="A0AA38SFB5"/>
<organism evidence="1 2">
    <name type="scientific">Centaurea solstitialis</name>
    <name type="common">yellow star-thistle</name>
    <dbReference type="NCBI Taxonomy" id="347529"/>
    <lineage>
        <taxon>Eukaryota</taxon>
        <taxon>Viridiplantae</taxon>
        <taxon>Streptophyta</taxon>
        <taxon>Embryophyta</taxon>
        <taxon>Tracheophyta</taxon>
        <taxon>Spermatophyta</taxon>
        <taxon>Magnoliopsida</taxon>
        <taxon>eudicotyledons</taxon>
        <taxon>Gunneridae</taxon>
        <taxon>Pentapetalae</taxon>
        <taxon>asterids</taxon>
        <taxon>campanulids</taxon>
        <taxon>Asterales</taxon>
        <taxon>Asteraceae</taxon>
        <taxon>Carduoideae</taxon>
        <taxon>Cardueae</taxon>
        <taxon>Centaureinae</taxon>
        <taxon>Centaurea</taxon>
    </lineage>
</organism>
<keyword evidence="2" id="KW-1185">Reference proteome</keyword>
<accession>A0AA38SFB5</accession>
<reference evidence="1" key="1">
    <citation type="submission" date="2023-03" db="EMBL/GenBank/DDBJ databases">
        <title>Chromosome-scale reference genome and RAD-based genetic map of yellow starthistle (Centaurea solstitialis) reveal putative structural variation and QTLs associated with invader traits.</title>
        <authorList>
            <person name="Reatini B."/>
            <person name="Cang F.A."/>
            <person name="Jiang Q."/>
            <person name="Mckibben M.T.W."/>
            <person name="Barker M.S."/>
            <person name="Rieseberg L.H."/>
            <person name="Dlugosch K.M."/>
        </authorList>
    </citation>
    <scope>NUCLEOTIDE SEQUENCE</scope>
    <source>
        <strain evidence="1">CAN-66</strain>
        <tissue evidence="1">Leaf</tissue>
    </source>
</reference>
<evidence type="ECO:0008006" key="3">
    <source>
        <dbReference type="Google" id="ProtNLM"/>
    </source>
</evidence>
<dbReference type="Gene3D" id="3.30.420.10">
    <property type="entry name" value="Ribonuclease H-like superfamily/Ribonuclease H"/>
    <property type="match status" value="1"/>
</dbReference>
<name>A0AA38SFB5_9ASTR</name>
<gene>
    <name evidence="1" type="ORF">OSB04_028231</name>
</gene>
<dbReference type="InterPro" id="IPR012337">
    <property type="entry name" value="RNaseH-like_sf"/>
</dbReference>
<proteinExistence type="predicted"/>
<dbReference type="SUPFAM" id="SSF53098">
    <property type="entry name" value="Ribonuclease H-like"/>
    <property type="match status" value="1"/>
</dbReference>
<dbReference type="EMBL" id="JARYMX010000007">
    <property type="protein sequence ID" value="KAJ9541725.1"/>
    <property type="molecule type" value="Genomic_DNA"/>
</dbReference>
<dbReference type="GO" id="GO:0003676">
    <property type="term" value="F:nucleic acid binding"/>
    <property type="evidence" value="ECO:0007669"/>
    <property type="project" value="InterPro"/>
</dbReference>
<protein>
    <recommendedName>
        <fullName evidence="3">Integrase catalytic domain-containing protein</fullName>
    </recommendedName>
</protein>
<evidence type="ECO:0000313" key="2">
    <source>
        <dbReference type="Proteomes" id="UP001172457"/>
    </source>
</evidence>